<proteinExistence type="predicted"/>
<dbReference type="PANTHER" id="PTHR14978:SF0">
    <property type="entry name" value="BETA-CATENIN-LIKE PROTEIN 1"/>
    <property type="match status" value="1"/>
</dbReference>
<dbReference type="GO" id="GO:0016705">
    <property type="term" value="F:oxidoreductase activity, acting on paired donors, with incorporation or reduction of molecular oxygen"/>
    <property type="evidence" value="ECO:0007669"/>
    <property type="project" value="InterPro"/>
</dbReference>
<dbReference type="InterPro" id="IPR011989">
    <property type="entry name" value="ARM-like"/>
</dbReference>
<dbReference type="GO" id="GO:0005681">
    <property type="term" value="C:spliceosomal complex"/>
    <property type="evidence" value="ECO:0007669"/>
    <property type="project" value="TreeGrafter"/>
</dbReference>
<dbReference type="Gene3D" id="1.10.630.10">
    <property type="entry name" value="Cytochrome P450"/>
    <property type="match status" value="1"/>
</dbReference>
<comment type="subcellular location">
    <subcellularLocation>
        <location evidence="1">Nucleus</location>
    </subcellularLocation>
</comment>
<protein>
    <recommendedName>
        <fullName evidence="7">Beta-catenin-like protein 1 N-terminal domain-containing protein</fullName>
    </recommendedName>
</protein>
<evidence type="ECO:0000313" key="8">
    <source>
        <dbReference type="EMBL" id="OWM74657.1"/>
    </source>
</evidence>
<keyword evidence="5" id="KW-0539">Nucleus</keyword>
<keyword evidence="2" id="KW-0597">Phosphoprotein</keyword>
<keyword evidence="3" id="KW-0677">Repeat</keyword>
<evidence type="ECO:0000259" key="7">
    <source>
        <dbReference type="SMART" id="SM01156"/>
    </source>
</evidence>
<organism evidence="8 9">
    <name type="scientific">Punica granatum</name>
    <name type="common">Pomegranate</name>
    <dbReference type="NCBI Taxonomy" id="22663"/>
    <lineage>
        <taxon>Eukaryota</taxon>
        <taxon>Viridiplantae</taxon>
        <taxon>Streptophyta</taxon>
        <taxon>Embryophyta</taxon>
        <taxon>Tracheophyta</taxon>
        <taxon>Spermatophyta</taxon>
        <taxon>Magnoliopsida</taxon>
        <taxon>eudicotyledons</taxon>
        <taxon>Gunneridae</taxon>
        <taxon>Pentapetalae</taxon>
        <taxon>rosids</taxon>
        <taxon>malvids</taxon>
        <taxon>Myrtales</taxon>
        <taxon>Lythraceae</taxon>
        <taxon>Punica</taxon>
    </lineage>
</organism>
<dbReference type="Pfam" id="PF08216">
    <property type="entry name" value="CTNNBL"/>
    <property type="match status" value="1"/>
</dbReference>
<feature type="domain" description="Beta-catenin-like protein 1 N-terminal" evidence="7">
    <location>
        <begin position="211"/>
        <end position="301"/>
    </location>
</feature>
<dbReference type="InterPro" id="IPR039678">
    <property type="entry name" value="CTNNBL1"/>
</dbReference>
<evidence type="ECO:0000256" key="6">
    <source>
        <dbReference type="SAM" id="SignalP"/>
    </source>
</evidence>
<keyword evidence="4" id="KW-0175">Coiled coil</keyword>
<evidence type="ECO:0000256" key="5">
    <source>
        <dbReference type="ARBA" id="ARBA00023242"/>
    </source>
</evidence>
<dbReference type="PANTHER" id="PTHR14978">
    <property type="entry name" value="BETA-CATENIN-LIKE PROTEIN 1 NUCLEAR ASSOCIATED PROTEIN"/>
    <property type="match status" value="1"/>
</dbReference>
<comment type="caution">
    <text evidence="8">The sequence shown here is derived from an EMBL/GenBank/DDBJ whole genome shotgun (WGS) entry which is preliminary data.</text>
</comment>
<dbReference type="InterPro" id="IPR036396">
    <property type="entry name" value="Cyt_P450_sf"/>
</dbReference>
<sequence>MLRGLMVAALSGLIHQQLAEVTQPPLPRQPYVAIDLHQLLDPHDYGSKEGEGRSCPLPAASLAAVCLLTTFRTSSMPLPLYNKEVFQTAMHGRWFKTRIFGKVHVFAPSTEAAKAIFTNEFVHFNKGYVKSMADAVGKKSLLCVAHDSHRRIRRLLSEPFSMNSLSKFVTKFDQMLSKRMRKFEEDGKSFVVLDFAMKRNRGDDGDIDIFLLEAIERSHNIVEMFGLKTLKKLVSPSKRRLEENIEARLKYPDQLDRFANSEVGLHEEIQKLKVLSGSPEFYPDLVALNAVPSILGLLSHD</sequence>
<name>A0A218WP71_PUNGR</name>
<dbReference type="Gene3D" id="1.25.10.10">
    <property type="entry name" value="Leucine-rich Repeat Variant"/>
    <property type="match status" value="1"/>
</dbReference>
<dbReference type="GO" id="GO:0020037">
    <property type="term" value="F:heme binding"/>
    <property type="evidence" value="ECO:0007669"/>
    <property type="project" value="InterPro"/>
</dbReference>
<dbReference type="EMBL" id="MTKT01003711">
    <property type="protein sequence ID" value="OWM74657.1"/>
    <property type="molecule type" value="Genomic_DNA"/>
</dbReference>
<dbReference type="InterPro" id="IPR013180">
    <property type="entry name" value="CTNNBL1_N"/>
</dbReference>
<accession>A0A218WP71</accession>
<dbReference type="Proteomes" id="UP000197138">
    <property type="component" value="Unassembled WGS sequence"/>
</dbReference>
<feature type="chain" id="PRO_5012194490" description="Beta-catenin-like protein 1 N-terminal domain-containing protein" evidence="6">
    <location>
        <begin position="20"/>
        <end position="301"/>
    </location>
</feature>
<gene>
    <name evidence="8" type="ORF">CDL15_Pgr005237</name>
</gene>
<evidence type="ECO:0000256" key="2">
    <source>
        <dbReference type="ARBA" id="ARBA00022553"/>
    </source>
</evidence>
<dbReference type="GO" id="GO:0004497">
    <property type="term" value="F:monooxygenase activity"/>
    <property type="evidence" value="ECO:0007669"/>
    <property type="project" value="InterPro"/>
</dbReference>
<dbReference type="SMART" id="SM01156">
    <property type="entry name" value="DUF1716"/>
    <property type="match status" value="1"/>
</dbReference>
<evidence type="ECO:0000256" key="1">
    <source>
        <dbReference type="ARBA" id="ARBA00004123"/>
    </source>
</evidence>
<keyword evidence="6" id="KW-0732">Signal</keyword>
<feature type="signal peptide" evidence="6">
    <location>
        <begin position="1"/>
        <end position="19"/>
    </location>
</feature>
<evidence type="ECO:0000256" key="3">
    <source>
        <dbReference type="ARBA" id="ARBA00022737"/>
    </source>
</evidence>
<dbReference type="SUPFAM" id="SSF48264">
    <property type="entry name" value="Cytochrome P450"/>
    <property type="match status" value="1"/>
</dbReference>
<reference evidence="9" key="1">
    <citation type="journal article" date="2017" name="Plant J.">
        <title>The pomegranate (Punica granatum L.) genome and the genomics of punicalagin biosynthesis.</title>
        <authorList>
            <person name="Qin G."/>
            <person name="Xu C."/>
            <person name="Ming R."/>
            <person name="Tang H."/>
            <person name="Guyot R."/>
            <person name="Kramer E.M."/>
            <person name="Hu Y."/>
            <person name="Yi X."/>
            <person name="Qi Y."/>
            <person name="Xu X."/>
            <person name="Gao Z."/>
            <person name="Pan H."/>
            <person name="Jian J."/>
            <person name="Tian Y."/>
            <person name="Yue Z."/>
            <person name="Xu Y."/>
        </authorList>
    </citation>
    <scope>NUCLEOTIDE SEQUENCE [LARGE SCALE GENOMIC DNA]</scope>
    <source>
        <strain evidence="9">cv. Dabenzi</strain>
    </source>
</reference>
<evidence type="ECO:0000256" key="4">
    <source>
        <dbReference type="ARBA" id="ARBA00023054"/>
    </source>
</evidence>
<dbReference type="AlphaFoldDB" id="A0A218WP71"/>
<evidence type="ECO:0000313" key="9">
    <source>
        <dbReference type="Proteomes" id="UP000197138"/>
    </source>
</evidence>
<dbReference type="GO" id="GO:0005506">
    <property type="term" value="F:iron ion binding"/>
    <property type="evidence" value="ECO:0007669"/>
    <property type="project" value="InterPro"/>
</dbReference>